<keyword evidence="7 11" id="KW-0479">Metal-binding</keyword>
<dbReference type="InterPro" id="IPR005110">
    <property type="entry name" value="MoeA_linker/N"/>
</dbReference>
<dbReference type="SUPFAM" id="SSF63882">
    <property type="entry name" value="MoeA N-terminal region -like"/>
    <property type="match status" value="1"/>
</dbReference>
<keyword evidence="8 11" id="KW-0460">Magnesium</keyword>
<dbReference type="SUPFAM" id="SSF53218">
    <property type="entry name" value="Molybdenum cofactor biosynthesis proteins"/>
    <property type="match status" value="1"/>
</dbReference>
<dbReference type="InterPro" id="IPR036135">
    <property type="entry name" value="MoeA_linker/N_sf"/>
</dbReference>
<evidence type="ECO:0000256" key="10">
    <source>
        <dbReference type="ARBA" id="ARBA00047317"/>
    </source>
</evidence>
<dbReference type="Pfam" id="PF03454">
    <property type="entry name" value="MoeA_C"/>
    <property type="match status" value="1"/>
</dbReference>
<evidence type="ECO:0000256" key="5">
    <source>
        <dbReference type="ARBA" id="ARBA00022505"/>
    </source>
</evidence>
<dbReference type="Pfam" id="PF03453">
    <property type="entry name" value="MoeA_N"/>
    <property type="match status" value="1"/>
</dbReference>
<proteinExistence type="inferred from homology"/>
<feature type="domain" description="MoaB/Mog" evidence="12">
    <location>
        <begin position="179"/>
        <end position="317"/>
    </location>
</feature>
<dbReference type="Gene3D" id="2.40.340.10">
    <property type="entry name" value="MoeA, C-terminal, domain IV"/>
    <property type="match status" value="1"/>
</dbReference>
<dbReference type="PROSITE" id="PS01079">
    <property type="entry name" value="MOCF_BIOSYNTHESIS_2"/>
    <property type="match status" value="1"/>
</dbReference>
<dbReference type="InterPro" id="IPR036425">
    <property type="entry name" value="MoaB/Mog-like_dom_sf"/>
</dbReference>
<dbReference type="PANTHER" id="PTHR10192">
    <property type="entry name" value="MOLYBDOPTERIN BIOSYNTHESIS PROTEIN"/>
    <property type="match status" value="1"/>
</dbReference>
<evidence type="ECO:0000256" key="3">
    <source>
        <dbReference type="ARBA" id="ARBA00005046"/>
    </source>
</evidence>
<dbReference type="Gene3D" id="3.90.105.10">
    <property type="entry name" value="Molybdopterin biosynthesis moea protein, domain 2"/>
    <property type="match status" value="1"/>
</dbReference>
<comment type="similarity">
    <text evidence="4 11">Belongs to the MoeA family.</text>
</comment>
<dbReference type="GO" id="GO:0006777">
    <property type="term" value="P:Mo-molybdopterin cofactor biosynthetic process"/>
    <property type="evidence" value="ECO:0007669"/>
    <property type="project" value="UniProtKB-UniRule"/>
</dbReference>
<dbReference type="InterPro" id="IPR038987">
    <property type="entry name" value="MoeA-like"/>
</dbReference>
<dbReference type="Gene3D" id="3.40.980.10">
    <property type="entry name" value="MoaB/Mog-like domain"/>
    <property type="match status" value="1"/>
</dbReference>
<dbReference type="SMART" id="SM00852">
    <property type="entry name" value="MoCF_biosynth"/>
    <property type="match status" value="1"/>
</dbReference>
<dbReference type="InterPro" id="IPR008284">
    <property type="entry name" value="MoCF_biosynth_CS"/>
</dbReference>
<dbReference type="InterPro" id="IPR005111">
    <property type="entry name" value="MoeA_C_domain_IV"/>
</dbReference>
<dbReference type="GO" id="GO:0061599">
    <property type="term" value="F:molybdopterin molybdotransferase activity"/>
    <property type="evidence" value="ECO:0007669"/>
    <property type="project" value="UniProtKB-UniRule"/>
</dbReference>
<dbReference type="FunFam" id="3.40.980.10:FF:000004">
    <property type="entry name" value="Molybdopterin molybdenumtransferase"/>
    <property type="match status" value="1"/>
</dbReference>
<dbReference type="EMBL" id="CADCSU010000110">
    <property type="protein sequence ID" value="CAA9200537.1"/>
    <property type="molecule type" value="Genomic_DNA"/>
</dbReference>
<dbReference type="SUPFAM" id="SSF63867">
    <property type="entry name" value="MoeA C-terminal domain-like"/>
    <property type="match status" value="1"/>
</dbReference>
<comment type="function">
    <text evidence="2 11">Catalyzes the insertion of molybdate into adenylated molybdopterin with the concomitant release of AMP.</text>
</comment>
<evidence type="ECO:0000313" key="13">
    <source>
        <dbReference type="EMBL" id="CAA9200537.1"/>
    </source>
</evidence>
<dbReference type="Proteomes" id="UP000479938">
    <property type="component" value="Unassembled WGS sequence"/>
</dbReference>
<sequence>MLIYTIATMIQVEEALSIIAENSTNMPVQKIQVSKSLGYILAETVYSPIAMPPFRQSAMDGYAFIHSEKHQYDIVGISQAGDHSKIKLKENEAVRIFTGAHVPNNADTVIMQEHVMATEKSILITRMPEQFANVRNKGEQIGEEEVVFKANTLITPAAIGFLACLGITEVEVFKKPKVAILVTGNELVEPGEKLSKGKIYESNSVMLQAALQTIGIKKTKVYKVKDNLKATKKALKEILKKNDIVLISGGISVGDYDFVKEALLENGVQELFYKINQKPGKPMFFGSKNDTLVFALPGNPASSLTNFYIYVYPAIKNRMGFSDIHLKKMLRKLNDNVTNTTGKTLFLKALYDETHVTVLNGQSSAMLNTFAIANSLLVVPNDVESLKKGQLVTLLPID</sequence>
<evidence type="ECO:0000256" key="1">
    <source>
        <dbReference type="ARBA" id="ARBA00001946"/>
    </source>
</evidence>
<keyword evidence="5 11" id="KW-0500">Molybdenum</keyword>
<keyword evidence="14" id="KW-1185">Reference proteome</keyword>
<gene>
    <name evidence="13" type="primary">moeA</name>
    <name evidence="13" type="ORF">FLA105534_03127</name>
</gene>
<dbReference type="AlphaFoldDB" id="A0A6J4GQI1"/>
<dbReference type="InterPro" id="IPR036688">
    <property type="entry name" value="MoeA_C_domain_IV_sf"/>
</dbReference>
<dbReference type="GO" id="GO:0046872">
    <property type="term" value="F:metal ion binding"/>
    <property type="evidence" value="ECO:0007669"/>
    <property type="project" value="UniProtKB-UniRule"/>
</dbReference>
<dbReference type="CDD" id="cd00887">
    <property type="entry name" value="MoeA"/>
    <property type="match status" value="1"/>
</dbReference>
<name>A0A6J4GQI1_9FLAO</name>
<evidence type="ECO:0000256" key="8">
    <source>
        <dbReference type="ARBA" id="ARBA00022842"/>
    </source>
</evidence>
<evidence type="ECO:0000256" key="7">
    <source>
        <dbReference type="ARBA" id="ARBA00022723"/>
    </source>
</evidence>
<dbReference type="NCBIfam" id="TIGR00177">
    <property type="entry name" value="molyb_syn"/>
    <property type="match status" value="1"/>
</dbReference>
<dbReference type="InterPro" id="IPR001453">
    <property type="entry name" value="MoaB/Mog_dom"/>
</dbReference>
<evidence type="ECO:0000256" key="11">
    <source>
        <dbReference type="RuleBase" id="RU365090"/>
    </source>
</evidence>
<accession>A0A6J4GQI1</accession>
<comment type="catalytic activity">
    <reaction evidence="10">
        <text>adenylyl-molybdopterin + molybdate = Mo-molybdopterin + AMP + H(+)</text>
        <dbReference type="Rhea" id="RHEA:35047"/>
        <dbReference type="ChEBI" id="CHEBI:15378"/>
        <dbReference type="ChEBI" id="CHEBI:36264"/>
        <dbReference type="ChEBI" id="CHEBI:62727"/>
        <dbReference type="ChEBI" id="CHEBI:71302"/>
        <dbReference type="ChEBI" id="CHEBI:456215"/>
        <dbReference type="EC" id="2.10.1.1"/>
    </reaction>
</comment>
<keyword evidence="6 11" id="KW-0808">Transferase</keyword>
<evidence type="ECO:0000256" key="2">
    <source>
        <dbReference type="ARBA" id="ARBA00002901"/>
    </source>
</evidence>
<dbReference type="EC" id="2.10.1.1" evidence="11"/>
<dbReference type="GO" id="GO:0005829">
    <property type="term" value="C:cytosol"/>
    <property type="evidence" value="ECO:0007669"/>
    <property type="project" value="TreeGrafter"/>
</dbReference>
<dbReference type="NCBIfam" id="NF045515">
    <property type="entry name" value="Glp_gephyrin"/>
    <property type="match status" value="1"/>
</dbReference>
<dbReference type="Gene3D" id="2.170.190.11">
    <property type="entry name" value="Molybdopterin biosynthesis moea protein, domain 3"/>
    <property type="match status" value="1"/>
</dbReference>
<keyword evidence="9 11" id="KW-0501">Molybdenum cofactor biosynthesis</keyword>
<evidence type="ECO:0000256" key="9">
    <source>
        <dbReference type="ARBA" id="ARBA00023150"/>
    </source>
</evidence>
<comment type="pathway">
    <text evidence="3 11">Cofactor biosynthesis; molybdopterin biosynthesis.</text>
</comment>
<evidence type="ECO:0000256" key="4">
    <source>
        <dbReference type="ARBA" id="ARBA00010763"/>
    </source>
</evidence>
<protein>
    <recommendedName>
        <fullName evidence="11">Molybdopterin molybdenumtransferase</fullName>
        <ecNumber evidence="11">2.10.1.1</ecNumber>
    </recommendedName>
</protein>
<comment type="cofactor">
    <cofactor evidence="1 11">
        <name>Mg(2+)</name>
        <dbReference type="ChEBI" id="CHEBI:18420"/>
    </cofactor>
</comment>
<evidence type="ECO:0000313" key="14">
    <source>
        <dbReference type="Proteomes" id="UP000479938"/>
    </source>
</evidence>
<reference evidence="13 14" key="1">
    <citation type="submission" date="2020-02" db="EMBL/GenBank/DDBJ databases">
        <authorList>
            <person name="Criscuolo A."/>
        </authorList>
    </citation>
    <scope>NUCLEOTIDE SEQUENCE [LARGE SCALE GENOMIC DNA]</scope>
    <source>
        <strain evidence="13">CIP105534</strain>
    </source>
</reference>
<dbReference type="Pfam" id="PF00994">
    <property type="entry name" value="MoCF_biosynth"/>
    <property type="match status" value="1"/>
</dbReference>
<evidence type="ECO:0000259" key="12">
    <source>
        <dbReference type="SMART" id="SM00852"/>
    </source>
</evidence>
<evidence type="ECO:0000256" key="6">
    <source>
        <dbReference type="ARBA" id="ARBA00022679"/>
    </source>
</evidence>
<organism evidence="13 14">
    <name type="scientific">Flavobacterium bizetiae</name>
    <dbReference type="NCBI Taxonomy" id="2704140"/>
    <lineage>
        <taxon>Bacteria</taxon>
        <taxon>Pseudomonadati</taxon>
        <taxon>Bacteroidota</taxon>
        <taxon>Flavobacteriia</taxon>
        <taxon>Flavobacteriales</taxon>
        <taxon>Flavobacteriaceae</taxon>
        <taxon>Flavobacterium</taxon>
    </lineage>
</organism>
<dbReference type="PANTHER" id="PTHR10192:SF5">
    <property type="entry name" value="GEPHYRIN"/>
    <property type="match status" value="1"/>
</dbReference>
<dbReference type="UniPathway" id="UPA00344"/>